<organism evidence="4 5">
    <name type="scientific">Cercophora scortea</name>
    <dbReference type="NCBI Taxonomy" id="314031"/>
    <lineage>
        <taxon>Eukaryota</taxon>
        <taxon>Fungi</taxon>
        <taxon>Dikarya</taxon>
        <taxon>Ascomycota</taxon>
        <taxon>Pezizomycotina</taxon>
        <taxon>Sordariomycetes</taxon>
        <taxon>Sordariomycetidae</taxon>
        <taxon>Sordariales</taxon>
        <taxon>Lasiosphaeriaceae</taxon>
        <taxon>Cercophora</taxon>
    </lineage>
</organism>
<evidence type="ECO:0000259" key="2">
    <source>
        <dbReference type="Pfam" id="PF24883"/>
    </source>
</evidence>
<evidence type="ECO:0000256" key="1">
    <source>
        <dbReference type="ARBA" id="ARBA00022737"/>
    </source>
</evidence>
<sequence>MGKLRDRLFRSKGAAKATAGNDKEPGGPVEAYGPHIWLRTAENNAAPEAKSISIDIDIVFVHGLRGDPVKTWTSDQSGSATNRCWPRDFLPKDIPNARVISWGYDADVAHLISAASSKSIYGHAKTLLEDLARQRRRNTGTPRPILWVGHSLGGLVIKEAIFRASTNANRHADLGEIFTATIGVVFMGTPHRGSDKESLGQVVAKVAKATLRHPNDQLLASLATDSHILEKQRNEFVGVSENLQIVCIYEELAMPVLGLIVPQASAVYEGTNVRDDSVNADHSGMVKFAGRDTIGYKRVVGHMQRIIDNHQRVVIQQRQKINEAISANIIKALSFQTMDNRSNRIENPHEATLSWVYQQADNNPNSHTGRPSFISWLRDPGESMFWISGKAGSGKSTLMKWVTSHQRTADALRYWSKGSRVLVCRFFLTERGDSLQKSREGMLRTILLQILSSCEELAPIAFPGLFSVMREIADPIPVDWQSLRDSLKRVANFVTAKEWKICMFIDGVDEYRNMQKSGHYTEEELDMLYEGGEGDSSWGINVSISNDHREIAAFLSELANLPGVKICVSSRELPVIEQAFARIPRLRVQEHTKLDIARFTADRLRLLDSSSVDVDYMVQEVVRKSCGVFLWVRLVTDLILDGYANGDDMTRLKKTIDSAPERLFGKTGLYMKMMRLVRKDYLLESSRMFQLVRAAHNPLSFTTMTFALRSYKDQQPNFGWVIDAPTDSDTSPEMSIDREAFRKQVKSRSGGLLEYESPDYKVDFMHQTAKEFVFRELVWNRIYRQVKDPVFSVNLSLLSACIMEIKRKSMDHHNQGWNLRDLEDDNFRLFADAMHYAEIADGERHDQVTDYIQLVDELDRTMRRISHDHRMFPHTEPHKFLTYAALGGLALYVDTKLQQLDNGGGGCKTESCLLLAGITADWEYFTARGSPSLSSMGSISFGAPIVSQPPRPEVAKALLQHLADPKDAWPSFLQTGYNLFMDFDWRNSAVHQNRICWMEILGLFLDYGADPLQPIPLRSGSGFRGGPDDVIQVDLRDLLRRFLANAPNPGEEDSLRSLLSRIPV</sequence>
<dbReference type="InterPro" id="IPR056884">
    <property type="entry name" value="NPHP3-like_N"/>
</dbReference>
<evidence type="ECO:0008006" key="6">
    <source>
        <dbReference type="Google" id="ProtNLM"/>
    </source>
</evidence>
<dbReference type="SUPFAM" id="SSF53474">
    <property type="entry name" value="alpha/beta-Hydrolases"/>
    <property type="match status" value="1"/>
</dbReference>
<dbReference type="Proteomes" id="UP001286456">
    <property type="component" value="Unassembled WGS sequence"/>
</dbReference>
<evidence type="ECO:0000259" key="3">
    <source>
        <dbReference type="Pfam" id="PF25053"/>
    </source>
</evidence>
<evidence type="ECO:0000313" key="5">
    <source>
        <dbReference type="Proteomes" id="UP001286456"/>
    </source>
</evidence>
<keyword evidence="1" id="KW-0677">Repeat</keyword>
<proteinExistence type="predicted"/>
<comment type="caution">
    <text evidence="4">The sequence shown here is derived from an EMBL/GenBank/DDBJ whole genome shotgun (WGS) entry which is preliminary data.</text>
</comment>
<feature type="domain" description="Nephrocystin 3-like N-terminal" evidence="2">
    <location>
        <begin position="370"/>
        <end position="516"/>
    </location>
</feature>
<dbReference type="AlphaFoldDB" id="A0AAE0MGH8"/>
<dbReference type="Pfam" id="PF24883">
    <property type="entry name" value="NPHP3_N"/>
    <property type="match status" value="1"/>
</dbReference>
<dbReference type="PANTHER" id="PTHR10039:SF5">
    <property type="entry name" value="NACHT DOMAIN-CONTAINING PROTEIN"/>
    <property type="match status" value="1"/>
</dbReference>
<feature type="domain" description="DUF7791" evidence="3">
    <location>
        <begin position="678"/>
        <end position="811"/>
    </location>
</feature>
<dbReference type="Gene3D" id="3.40.50.300">
    <property type="entry name" value="P-loop containing nucleotide triphosphate hydrolases"/>
    <property type="match status" value="1"/>
</dbReference>
<protein>
    <recommendedName>
        <fullName evidence="6">NACHT domain-containing protein</fullName>
    </recommendedName>
</protein>
<evidence type="ECO:0000313" key="4">
    <source>
        <dbReference type="EMBL" id="KAK3331711.1"/>
    </source>
</evidence>
<dbReference type="InterPro" id="IPR027417">
    <property type="entry name" value="P-loop_NTPase"/>
</dbReference>
<dbReference type="EMBL" id="JAUEPO010000002">
    <property type="protein sequence ID" value="KAK3331711.1"/>
    <property type="molecule type" value="Genomic_DNA"/>
</dbReference>
<keyword evidence="5" id="KW-1185">Reference proteome</keyword>
<dbReference type="Pfam" id="PF25053">
    <property type="entry name" value="DUF7791"/>
    <property type="match status" value="1"/>
</dbReference>
<accession>A0AAE0MGH8</accession>
<dbReference type="SUPFAM" id="SSF52540">
    <property type="entry name" value="P-loop containing nucleoside triphosphate hydrolases"/>
    <property type="match status" value="1"/>
</dbReference>
<dbReference type="InterPro" id="IPR056693">
    <property type="entry name" value="DUF7791"/>
</dbReference>
<dbReference type="InterPro" id="IPR029058">
    <property type="entry name" value="AB_hydrolase_fold"/>
</dbReference>
<reference evidence="4" key="2">
    <citation type="submission" date="2023-06" db="EMBL/GenBank/DDBJ databases">
        <authorList>
            <consortium name="Lawrence Berkeley National Laboratory"/>
            <person name="Haridas S."/>
            <person name="Hensen N."/>
            <person name="Bonometti L."/>
            <person name="Westerberg I."/>
            <person name="Brannstrom I.O."/>
            <person name="Guillou S."/>
            <person name="Cros-Aarteil S."/>
            <person name="Calhoun S."/>
            <person name="Kuo A."/>
            <person name="Mondo S."/>
            <person name="Pangilinan J."/>
            <person name="Riley R."/>
            <person name="Labutti K."/>
            <person name="Andreopoulos B."/>
            <person name="Lipzen A."/>
            <person name="Chen C."/>
            <person name="Yanf M."/>
            <person name="Daum C."/>
            <person name="Ng V."/>
            <person name="Clum A."/>
            <person name="Steindorff A."/>
            <person name="Ohm R."/>
            <person name="Martin F."/>
            <person name="Silar P."/>
            <person name="Natvig D."/>
            <person name="Lalanne C."/>
            <person name="Gautier V."/>
            <person name="Ament-Velasquez S.L."/>
            <person name="Kruys A."/>
            <person name="Hutchinson M.I."/>
            <person name="Powell A.J."/>
            <person name="Barry K."/>
            <person name="Miller A.N."/>
            <person name="Grigoriev I.V."/>
            <person name="Debuchy R."/>
            <person name="Gladieux P."/>
            <person name="Thoren M.H."/>
            <person name="Johannesson H."/>
        </authorList>
    </citation>
    <scope>NUCLEOTIDE SEQUENCE</scope>
    <source>
        <strain evidence="4">SMH4131-1</strain>
    </source>
</reference>
<name>A0AAE0MGH8_9PEZI</name>
<dbReference type="Gene3D" id="3.40.50.1820">
    <property type="entry name" value="alpha/beta hydrolase"/>
    <property type="match status" value="1"/>
</dbReference>
<dbReference type="PANTHER" id="PTHR10039">
    <property type="entry name" value="AMELOGENIN"/>
    <property type="match status" value="1"/>
</dbReference>
<reference evidence="4" key="1">
    <citation type="journal article" date="2023" name="Mol. Phylogenet. Evol.">
        <title>Genome-scale phylogeny and comparative genomics of the fungal order Sordariales.</title>
        <authorList>
            <person name="Hensen N."/>
            <person name="Bonometti L."/>
            <person name="Westerberg I."/>
            <person name="Brannstrom I.O."/>
            <person name="Guillou S."/>
            <person name="Cros-Aarteil S."/>
            <person name="Calhoun S."/>
            <person name="Haridas S."/>
            <person name="Kuo A."/>
            <person name="Mondo S."/>
            <person name="Pangilinan J."/>
            <person name="Riley R."/>
            <person name="LaButti K."/>
            <person name="Andreopoulos B."/>
            <person name="Lipzen A."/>
            <person name="Chen C."/>
            <person name="Yan M."/>
            <person name="Daum C."/>
            <person name="Ng V."/>
            <person name="Clum A."/>
            <person name="Steindorff A."/>
            <person name="Ohm R.A."/>
            <person name="Martin F."/>
            <person name="Silar P."/>
            <person name="Natvig D.O."/>
            <person name="Lalanne C."/>
            <person name="Gautier V."/>
            <person name="Ament-Velasquez S.L."/>
            <person name="Kruys A."/>
            <person name="Hutchinson M.I."/>
            <person name="Powell A.J."/>
            <person name="Barry K."/>
            <person name="Miller A.N."/>
            <person name="Grigoriev I.V."/>
            <person name="Debuchy R."/>
            <person name="Gladieux P."/>
            <person name="Hiltunen Thoren M."/>
            <person name="Johannesson H."/>
        </authorList>
    </citation>
    <scope>NUCLEOTIDE SEQUENCE</scope>
    <source>
        <strain evidence="4">SMH4131-1</strain>
    </source>
</reference>
<gene>
    <name evidence="4" type="ORF">B0T19DRAFT_85724</name>
</gene>